<keyword evidence="2" id="KW-0805">Transcription regulation</keyword>
<dbReference type="CDD" id="cd00120">
    <property type="entry name" value="MADS"/>
    <property type="match status" value="1"/>
</dbReference>
<dbReference type="PANTHER" id="PTHR11945">
    <property type="entry name" value="MADS BOX PROTEIN"/>
    <property type="match status" value="1"/>
</dbReference>
<accession>A0ABM3RI92</accession>
<reference evidence="9" key="2">
    <citation type="submission" date="2025-08" db="UniProtKB">
        <authorList>
            <consortium name="RefSeq"/>
        </authorList>
    </citation>
    <scope>IDENTIFICATION</scope>
    <source>
        <tissue evidence="9">Leaf</tissue>
    </source>
</reference>
<keyword evidence="8" id="KW-1185">Reference proteome</keyword>
<gene>
    <name evidence="9" type="primary">LOC130469852</name>
</gene>
<name>A0ABM3RI92_SPIOL</name>
<keyword evidence="3" id="KW-0238">DNA-binding</keyword>
<evidence type="ECO:0000256" key="3">
    <source>
        <dbReference type="ARBA" id="ARBA00023125"/>
    </source>
</evidence>
<reference evidence="8" key="1">
    <citation type="journal article" date="2021" name="Nat. Commun.">
        <title>Genomic analyses provide insights into spinach domestication and the genetic basis of agronomic traits.</title>
        <authorList>
            <person name="Cai X."/>
            <person name="Sun X."/>
            <person name="Xu C."/>
            <person name="Sun H."/>
            <person name="Wang X."/>
            <person name="Ge C."/>
            <person name="Zhang Z."/>
            <person name="Wang Q."/>
            <person name="Fei Z."/>
            <person name="Jiao C."/>
            <person name="Wang Q."/>
        </authorList>
    </citation>
    <scope>NUCLEOTIDE SEQUENCE [LARGE SCALE GENOMIC DNA]</scope>
    <source>
        <strain evidence="8">cv. Varoflay</strain>
    </source>
</reference>
<evidence type="ECO:0000256" key="1">
    <source>
        <dbReference type="ARBA" id="ARBA00004123"/>
    </source>
</evidence>
<evidence type="ECO:0000259" key="7">
    <source>
        <dbReference type="PROSITE" id="PS50066"/>
    </source>
</evidence>
<dbReference type="InterPro" id="IPR002100">
    <property type="entry name" value="TF_MADSbox"/>
</dbReference>
<dbReference type="SMART" id="SM00432">
    <property type="entry name" value="MADS"/>
    <property type="match status" value="1"/>
</dbReference>
<comment type="subcellular location">
    <subcellularLocation>
        <location evidence="1">Nucleus</location>
    </subcellularLocation>
</comment>
<dbReference type="SUPFAM" id="SSF55455">
    <property type="entry name" value="SRF-like"/>
    <property type="match status" value="1"/>
</dbReference>
<keyword evidence="5" id="KW-0539">Nucleus</keyword>
<keyword evidence="4" id="KW-0804">Transcription</keyword>
<dbReference type="PROSITE" id="PS50066">
    <property type="entry name" value="MADS_BOX_2"/>
    <property type="match status" value="1"/>
</dbReference>
<proteinExistence type="predicted"/>
<feature type="domain" description="MADS-box" evidence="7">
    <location>
        <begin position="21"/>
        <end position="83"/>
    </location>
</feature>
<dbReference type="InterPro" id="IPR036879">
    <property type="entry name" value="TF_MADSbox_sf"/>
</dbReference>
<evidence type="ECO:0000256" key="2">
    <source>
        <dbReference type="ARBA" id="ARBA00023015"/>
    </source>
</evidence>
<dbReference type="PANTHER" id="PTHR11945:SF229">
    <property type="entry name" value="AGAMOUS-LIKE 55-RELATED"/>
    <property type="match status" value="1"/>
</dbReference>
<evidence type="ECO:0000256" key="4">
    <source>
        <dbReference type="ARBA" id="ARBA00023163"/>
    </source>
</evidence>
<evidence type="ECO:0000256" key="6">
    <source>
        <dbReference type="SAM" id="MobiDB-lite"/>
    </source>
</evidence>
<protein>
    <submittedName>
        <fullName evidence="9">Agamous-like MADS-box protein AGL29</fullName>
    </submittedName>
</protein>
<feature type="compositionally biased region" description="Basic residues" evidence="6">
    <location>
        <begin position="15"/>
        <end position="24"/>
    </location>
</feature>
<sequence>MADNSGVLMINNNNKPRKKTKGKSKVPMELIRDPKSRFVSFSKREKGLFKKLDFLSSSFPSDIEMVAIVFSPTGKPFSFGCPSTEAITACFLGRDDNFVVGEREIIQKKKIKETLTSSMMTSPPFSFKYYRMSFRLLISMLTWRS</sequence>
<dbReference type="GeneID" id="130469852"/>
<dbReference type="Gene3D" id="3.40.1810.10">
    <property type="entry name" value="Transcription factor, MADS-box"/>
    <property type="match status" value="1"/>
</dbReference>
<evidence type="ECO:0000313" key="9">
    <source>
        <dbReference type="RefSeq" id="XP_056695336.1"/>
    </source>
</evidence>
<dbReference type="Pfam" id="PF00319">
    <property type="entry name" value="SRF-TF"/>
    <property type="match status" value="1"/>
</dbReference>
<dbReference type="RefSeq" id="XP_056695336.1">
    <property type="nucleotide sequence ID" value="XM_056839358.1"/>
</dbReference>
<evidence type="ECO:0000256" key="5">
    <source>
        <dbReference type="ARBA" id="ARBA00023242"/>
    </source>
</evidence>
<feature type="region of interest" description="Disordered" evidence="6">
    <location>
        <begin position="1"/>
        <end position="26"/>
    </location>
</feature>
<organism evidence="8 9">
    <name type="scientific">Spinacia oleracea</name>
    <name type="common">Spinach</name>
    <dbReference type="NCBI Taxonomy" id="3562"/>
    <lineage>
        <taxon>Eukaryota</taxon>
        <taxon>Viridiplantae</taxon>
        <taxon>Streptophyta</taxon>
        <taxon>Embryophyta</taxon>
        <taxon>Tracheophyta</taxon>
        <taxon>Spermatophyta</taxon>
        <taxon>Magnoliopsida</taxon>
        <taxon>eudicotyledons</taxon>
        <taxon>Gunneridae</taxon>
        <taxon>Pentapetalae</taxon>
        <taxon>Caryophyllales</taxon>
        <taxon>Chenopodiaceae</taxon>
        <taxon>Chenopodioideae</taxon>
        <taxon>Anserineae</taxon>
        <taxon>Spinacia</taxon>
    </lineage>
</organism>
<dbReference type="Proteomes" id="UP000813463">
    <property type="component" value="Chromosome 3"/>
</dbReference>
<evidence type="ECO:0000313" key="8">
    <source>
        <dbReference type="Proteomes" id="UP000813463"/>
    </source>
</evidence>